<reference evidence="5" key="1">
    <citation type="journal article" date="2014" name="PLoS ONE">
        <title>Transcriptome-Based Identification of ABC Transporters in the Western Tarnished Plant Bug Lygus hesperus.</title>
        <authorList>
            <person name="Hull J.J."/>
            <person name="Chaney K."/>
            <person name="Geib S.M."/>
            <person name="Fabrick J.A."/>
            <person name="Brent C.S."/>
            <person name="Walsh D."/>
            <person name="Lavine L.C."/>
        </authorList>
    </citation>
    <scope>NUCLEOTIDE SEQUENCE</scope>
</reference>
<dbReference type="EMBL" id="GBHO01040762">
    <property type="protein sequence ID" value="JAG02842.1"/>
    <property type="molecule type" value="Transcribed_RNA"/>
</dbReference>
<dbReference type="InterPro" id="IPR000182">
    <property type="entry name" value="GNAT_dom"/>
</dbReference>
<dbReference type="CDD" id="cd04301">
    <property type="entry name" value="NAT_SF"/>
    <property type="match status" value="1"/>
</dbReference>
<dbReference type="EMBL" id="GBHO01017309">
    <property type="protein sequence ID" value="JAG26295.1"/>
    <property type="molecule type" value="Transcribed_RNA"/>
</dbReference>
<evidence type="ECO:0000256" key="2">
    <source>
        <dbReference type="ARBA" id="ARBA00022679"/>
    </source>
</evidence>
<evidence type="ECO:0000256" key="1">
    <source>
        <dbReference type="ARBA" id="ARBA00008694"/>
    </source>
</evidence>
<dbReference type="PROSITE" id="PS51186">
    <property type="entry name" value="GNAT"/>
    <property type="match status" value="1"/>
</dbReference>
<accession>A0A0A9W313</accession>
<feature type="domain" description="N-acetyltransferase" evidence="4">
    <location>
        <begin position="6"/>
        <end position="162"/>
    </location>
</feature>
<dbReference type="Pfam" id="PF00583">
    <property type="entry name" value="Acetyltransf_1"/>
    <property type="match status" value="1"/>
</dbReference>
<name>A0A0A9W313_LYGHE</name>
<reference evidence="5" key="2">
    <citation type="submission" date="2014-07" db="EMBL/GenBank/DDBJ databases">
        <authorList>
            <person name="Hull J."/>
        </authorList>
    </citation>
    <scope>NUCLEOTIDE SEQUENCE</scope>
</reference>
<evidence type="ECO:0000313" key="5">
    <source>
        <dbReference type="EMBL" id="JAG02837.1"/>
    </source>
</evidence>
<keyword evidence="2 5" id="KW-0808">Transferase</keyword>
<evidence type="ECO:0000259" key="4">
    <source>
        <dbReference type="PROSITE" id="PS51186"/>
    </source>
</evidence>
<dbReference type="InterPro" id="IPR051016">
    <property type="entry name" value="Diverse_Substrate_AcTransf"/>
</dbReference>
<dbReference type="EMBL" id="GBHO01040763">
    <property type="protein sequence ID" value="JAG02841.1"/>
    <property type="molecule type" value="Transcribed_RNA"/>
</dbReference>
<protein>
    <submittedName>
        <fullName evidence="5">Diamine acetyltransferase 2</fullName>
    </submittedName>
</protein>
<dbReference type="EMBL" id="GBHO01040765">
    <property type="protein sequence ID" value="JAG02839.1"/>
    <property type="molecule type" value="Transcribed_RNA"/>
</dbReference>
<dbReference type="GO" id="GO:0008080">
    <property type="term" value="F:N-acetyltransferase activity"/>
    <property type="evidence" value="ECO:0007669"/>
    <property type="project" value="UniProtKB-ARBA"/>
</dbReference>
<dbReference type="PANTHER" id="PTHR10545:SF29">
    <property type="entry name" value="GH14572P-RELATED"/>
    <property type="match status" value="1"/>
</dbReference>
<dbReference type="EMBL" id="GBHO01017307">
    <property type="protein sequence ID" value="JAG26297.1"/>
    <property type="molecule type" value="Transcribed_RNA"/>
</dbReference>
<dbReference type="SUPFAM" id="SSF55729">
    <property type="entry name" value="Acyl-CoA N-acyltransferases (Nat)"/>
    <property type="match status" value="1"/>
</dbReference>
<dbReference type="InterPro" id="IPR016181">
    <property type="entry name" value="Acyl_CoA_acyltransferase"/>
</dbReference>
<evidence type="ECO:0000313" key="10">
    <source>
        <dbReference type="EMBL" id="JAG26295.1"/>
    </source>
</evidence>
<dbReference type="EMBL" id="GBHO01040764">
    <property type="protein sequence ID" value="JAG02840.1"/>
    <property type="molecule type" value="Transcribed_RNA"/>
</dbReference>
<evidence type="ECO:0000313" key="6">
    <source>
        <dbReference type="EMBL" id="JAG02839.1"/>
    </source>
</evidence>
<sequence>MSLNDIIVRPARREDCGEIIRLIKELAEFEKMPGKVETTAEILERDGFDTEQPAFLSYVAEDRTQPGEAIGYSICYISYDRFRGKAFFIEDIMISEKSRGKGIGKKLFQFLCKEALNLDCDTIRFYVLSWNPANAFYSKMGAVDLTEKDGWHWHILFKDQMEKAAKSLNVE</sequence>
<dbReference type="AlphaFoldDB" id="A0A0A9W313"/>
<evidence type="ECO:0000313" key="12">
    <source>
        <dbReference type="EMBL" id="JAG26297.1"/>
    </source>
</evidence>
<organism evidence="5">
    <name type="scientific">Lygus hesperus</name>
    <name type="common">Western plant bug</name>
    <dbReference type="NCBI Taxonomy" id="30085"/>
    <lineage>
        <taxon>Eukaryota</taxon>
        <taxon>Metazoa</taxon>
        <taxon>Ecdysozoa</taxon>
        <taxon>Arthropoda</taxon>
        <taxon>Hexapoda</taxon>
        <taxon>Insecta</taxon>
        <taxon>Pterygota</taxon>
        <taxon>Neoptera</taxon>
        <taxon>Paraneoptera</taxon>
        <taxon>Hemiptera</taxon>
        <taxon>Heteroptera</taxon>
        <taxon>Panheteroptera</taxon>
        <taxon>Cimicomorpha</taxon>
        <taxon>Miridae</taxon>
        <taxon>Mirini</taxon>
        <taxon>Lygus</taxon>
    </lineage>
</organism>
<dbReference type="EMBL" id="GBHO01017308">
    <property type="protein sequence ID" value="JAG26296.1"/>
    <property type="molecule type" value="Transcribed_RNA"/>
</dbReference>
<evidence type="ECO:0000256" key="3">
    <source>
        <dbReference type="ARBA" id="ARBA00023315"/>
    </source>
</evidence>
<gene>
    <name evidence="5" type="primary">SAT2_2</name>
    <name evidence="7" type="synonym">SAT2_1</name>
    <name evidence="6" type="synonym">SAT2_3</name>
    <name evidence="8" type="synonym">SAT2_4</name>
    <name evidence="9" type="synonym">SAT2_5</name>
    <name evidence="11" type="synonym">SAT2_6</name>
    <name evidence="12" type="synonym">SAT2_7</name>
    <name evidence="10" type="synonym">SAT2_8</name>
    <name evidence="5" type="ORF">CM83_42284</name>
    <name evidence="6" type="ORF">CM83_42286</name>
    <name evidence="7" type="ORF">CM83_42288</name>
    <name evidence="9" type="ORF">CM83_42291</name>
    <name evidence="8" type="ORF">CM83_42293</name>
    <name evidence="12" type="ORF">CM83_42295</name>
    <name evidence="11" type="ORF">CM83_42297</name>
    <name evidence="10" type="ORF">CM83_42300</name>
</gene>
<dbReference type="EMBL" id="GBHO01040767">
    <property type="protein sequence ID" value="JAG02837.1"/>
    <property type="molecule type" value="Transcribed_RNA"/>
</dbReference>
<evidence type="ECO:0000313" key="11">
    <source>
        <dbReference type="EMBL" id="JAG26296.1"/>
    </source>
</evidence>
<keyword evidence="3" id="KW-0012">Acyltransferase</keyword>
<dbReference type="FunFam" id="3.40.630.30:FF:000064">
    <property type="entry name" value="GNAT family acetyltransferase"/>
    <property type="match status" value="1"/>
</dbReference>
<dbReference type="Gene3D" id="3.40.630.30">
    <property type="match status" value="1"/>
</dbReference>
<evidence type="ECO:0000313" key="7">
    <source>
        <dbReference type="EMBL" id="JAG02840.1"/>
    </source>
</evidence>
<comment type="similarity">
    <text evidence="1">Belongs to the acetyltransferase family.</text>
</comment>
<evidence type="ECO:0000313" key="9">
    <source>
        <dbReference type="EMBL" id="JAG02842.1"/>
    </source>
</evidence>
<proteinExistence type="inferred from homology"/>
<evidence type="ECO:0000313" key="8">
    <source>
        <dbReference type="EMBL" id="JAG02841.1"/>
    </source>
</evidence>
<dbReference type="PANTHER" id="PTHR10545">
    <property type="entry name" value="DIAMINE N-ACETYLTRANSFERASE"/>
    <property type="match status" value="1"/>
</dbReference>